<reference evidence="2 3" key="1">
    <citation type="journal article" date="2014" name="PLoS ONE">
        <title>Genome Information of Methylobacterium oryzae, a Plant-Probiotic Methylotroph in the Phyllosphere.</title>
        <authorList>
            <person name="Kwak M.J."/>
            <person name="Jeong H."/>
            <person name="Madhaiyan M."/>
            <person name="Lee Y."/>
            <person name="Sa T.M."/>
            <person name="Oh T.K."/>
            <person name="Kim J.F."/>
        </authorList>
    </citation>
    <scope>NUCLEOTIDE SEQUENCE [LARGE SCALE GENOMIC DNA]</scope>
    <source>
        <strain evidence="2 3">CBMB20</strain>
    </source>
</reference>
<dbReference type="EMBL" id="CP003811">
    <property type="protein sequence ID" value="AIQ88323.1"/>
    <property type="molecule type" value="Genomic_DNA"/>
</dbReference>
<evidence type="ECO:0000313" key="3">
    <source>
        <dbReference type="Proteomes" id="UP000029492"/>
    </source>
</evidence>
<dbReference type="AlphaFoldDB" id="A0A089NR39"/>
<feature type="domain" description="Acyclic terpene utilisation N-terminal" evidence="1">
    <location>
        <begin position="91"/>
        <end position="208"/>
    </location>
</feature>
<dbReference type="RefSeq" id="WP_043755509.1">
    <property type="nucleotide sequence ID" value="NZ_CP003811.1"/>
</dbReference>
<evidence type="ECO:0000313" key="2">
    <source>
        <dbReference type="EMBL" id="AIQ88323.1"/>
    </source>
</evidence>
<dbReference type="KEGG" id="mor:MOC_0568"/>
<dbReference type="GO" id="GO:0016829">
    <property type="term" value="F:lyase activity"/>
    <property type="evidence" value="ECO:0007669"/>
    <property type="project" value="UniProtKB-KW"/>
</dbReference>
<dbReference type="Pfam" id="PF07287">
    <property type="entry name" value="AtuA"/>
    <property type="match status" value="1"/>
</dbReference>
<evidence type="ECO:0000259" key="1">
    <source>
        <dbReference type="Pfam" id="PF07287"/>
    </source>
</evidence>
<sequence length="455" mass="49498">MNEFRMLSTSGILGYGFAEESLKIGMTWEPHVIGCDGGSTDPGPYYLGSGKSFTSRLSVKRDLRLMLMAAVAARIPCIIGTSGGAGGEPHLQDTAALVREIAREEGLSFKMALIHSEQPKDWLCDRIAEEKTRPLGKMKPLDQATVDRAERIVGMMGPEPFARALDEGAQVILAGRSSDPAQWAAPAMRAGIPPAPAWYAGKMLECGAEPTIPKEPDNIFLRVRDDHIVCEPPNPIRRSTPLAVANFALHENASPIHHTEPGGLLDTSACTFEAISDRAVRVGGMTWTPASTYTVKLEGVERVGYRAITICGTRDPVLIGQIDSYLETHRRTVATKAASFGVPPSDYTMVVRTYGKDGVMAAWEPQKAITSHELGFVVEIVGRTQDIANAVVAMARTSMLHADFAGRLCKEGNMAFPFSPSDIELGAMYRFSIFHVVAPKDPYEMFPIEYETVRG</sequence>
<organism evidence="2 3">
    <name type="scientific">Methylobacterium oryzae CBMB20</name>
    <dbReference type="NCBI Taxonomy" id="693986"/>
    <lineage>
        <taxon>Bacteria</taxon>
        <taxon>Pseudomonadati</taxon>
        <taxon>Pseudomonadota</taxon>
        <taxon>Alphaproteobacteria</taxon>
        <taxon>Hyphomicrobiales</taxon>
        <taxon>Methylobacteriaceae</taxon>
        <taxon>Methylobacterium</taxon>
    </lineage>
</organism>
<dbReference type="InterPro" id="IPR010839">
    <property type="entry name" value="AtuA_N"/>
</dbReference>
<gene>
    <name evidence="2" type="ORF">MOC_0568</name>
</gene>
<dbReference type="Proteomes" id="UP000029492">
    <property type="component" value="Chromosome"/>
</dbReference>
<accession>A0A089NR39</accession>
<keyword evidence="3" id="KW-1185">Reference proteome</keyword>
<proteinExistence type="predicted"/>
<dbReference type="HOGENOM" id="CLU_028036_0_0_5"/>
<dbReference type="eggNOG" id="COG1574">
    <property type="taxonomic scope" value="Bacteria"/>
</dbReference>
<name>A0A089NR39_9HYPH</name>
<dbReference type="STRING" id="693986.MOC_0568"/>
<protein>
    <submittedName>
        <fullName evidence="2">3-methylaspartate ammonia-lyase, glutamate mutase</fullName>
    </submittedName>
</protein>